<evidence type="ECO:0000313" key="5">
    <source>
        <dbReference type="Proteomes" id="UP000674318"/>
    </source>
</evidence>
<dbReference type="InterPro" id="IPR042097">
    <property type="entry name" value="Aminopeptidase_N-like_N_sf"/>
</dbReference>
<reference evidence="4 5" key="1">
    <citation type="submission" date="2021-02" db="EMBL/GenBank/DDBJ databases">
        <title>Porcisia hertigi Genome sequencing and assembly.</title>
        <authorList>
            <person name="Almutairi H."/>
            <person name="Gatherer D."/>
        </authorList>
    </citation>
    <scope>NUCLEOTIDE SEQUENCE [LARGE SCALE GENOMIC DNA]</scope>
    <source>
        <strain evidence="4 5">C119</strain>
    </source>
</reference>
<dbReference type="GO" id="GO:0043171">
    <property type="term" value="P:peptide catabolic process"/>
    <property type="evidence" value="ECO:0007669"/>
    <property type="project" value="TreeGrafter"/>
</dbReference>
<feature type="compositionally biased region" description="Low complexity" evidence="1">
    <location>
        <begin position="515"/>
        <end position="534"/>
    </location>
</feature>
<evidence type="ECO:0000256" key="1">
    <source>
        <dbReference type="SAM" id="MobiDB-lite"/>
    </source>
</evidence>
<keyword evidence="5" id="KW-1185">Reference proteome</keyword>
<dbReference type="GO" id="GO:0070006">
    <property type="term" value="F:metalloaminopeptidase activity"/>
    <property type="evidence" value="ECO:0007669"/>
    <property type="project" value="TreeGrafter"/>
</dbReference>
<feature type="domain" description="Aminopeptidase N-like N-terminal" evidence="3">
    <location>
        <begin position="203"/>
        <end position="308"/>
    </location>
</feature>
<dbReference type="InterPro" id="IPR045357">
    <property type="entry name" value="Aminopeptidase_N-like_N"/>
</dbReference>
<dbReference type="Pfam" id="PF01433">
    <property type="entry name" value="Peptidase_M1"/>
    <property type="match status" value="1"/>
</dbReference>
<dbReference type="GO" id="GO:0006508">
    <property type="term" value="P:proteolysis"/>
    <property type="evidence" value="ECO:0007669"/>
    <property type="project" value="TreeGrafter"/>
</dbReference>
<dbReference type="KEGG" id="phet:94290018"/>
<feature type="region of interest" description="Disordered" evidence="1">
    <location>
        <begin position="143"/>
        <end position="179"/>
    </location>
</feature>
<feature type="region of interest" description="Disordered" evidence="1">
    <location>
        <begin position="511"/>
        <end position="541"/>
    </location>
</feature>
<dbReference type="InterPro" id="IPR027268">
    <property type="entry name" value="Peptidase_M4/M1_CTD_sf"/>
</dbReference>
<dbReference type="EMBL" id="JAFJZO010000031">
    <property type="protein sequence ID" value="KAG5497679.1"/>
    <property type="molecule type" value="Genomic_DNA"/>
</dbReference>
<dbReference type="SUPFAM" id="SSF63737">
    <property type="entry name" value="Leukotriene A4 hydrolase N-terminal domain"/>
    <property type="match status" value="1"/>
</dbReference>
<dbReference type="InterPro" id="IPR014782">
    <property type="entry name" value="Peptidase_M1_dom"/>
</dbReference>
<dbReference type="GeneID" id="94290018"/>
<dbReference type="InterPro" id="IPR050344">
    <property type="entry name" value="Peptidase_M1_aminopeptidases"/>
</dbReference>
<dbReference type="GO" id="GO:0042277">
    <property type="term" value="F:peptide binding"/>
    <property type="evidence" value="ECO:0007669"/>
    <property type="project" value="TreeGrafter"/>
</dbReference>
<dbReference type="PANTHER" id="PTHR11533">
    <property type="entry name" value="PROTEASE M1 ZINC METALLOPROTEASE"/>
    <property type="match status" value="1"/>
</dbReference>
<sequence>MTTRPTHIWNPIRCTLQLVFPRPSNGTAIVAGSTYQGISIIRYRCEPYHHAVERPEETESSSSSPSPVNTEFDEFARHRRLIAEKNALHFHALTTAGGIYKDAGVLDVQSYQVRRAYAADGAATGVLKVLSVEVEDGETALPGAGSIASTERNKKISKSGKKKSGAAMPDTAQLSAGSSGSVPTVDWGSKLVIFEDAGSAPPFCEVELTIQFVGTVQAFDHGGIYAARGSDGTEDVPLLTHFEVRYARCAFPSPDDPQYRLEWHLKSIQLPSVFCTILTNGEMRSRKEVVAQQAVQMSFAPCGPLPAYVFSFACFPYSTQLKPGDFAVGGLEVVEGTTDIPHMPGDMSSGVQDRGALSCTSIPVRVLARPEARIAMATLERVLDITIEAVRALQELFQCPLPLRQCEHLDVLLGPTMPFISGMEHHCSIVLNETIYQESKRSSVAGSGAGGSVHGNREVEQTELIVHELTHHWIGNALGLPFAVKEGICQVIEQCVGDTLLGKPMRRYKADGDGSVSAQNSSSPVSSANVPTSTIKSSKKGHEFTGASYQDALNAIKRLVAHQGFDRFVLCLRHLLHLHVITPAIAVEDGGGIEALRCIGADIPPPPYLSTDQFLRVVKATW</sequence>
<accession>A0A836HU95</accession>
<feature type="compositionally biased region" description="Basic residues" evidence="1">
    <location>
        <begin position="155"/>
        <end position="164"/>
    </location>
</feature>
<dbReference type="RefSeq" id="XP_067755147.1">
    <property type="nucleotide sequence ID" value="XM_067899941.1"/>
</dbReference>
<dbReference type="PANTHER" id="PTHR11533:SF299">
    <property type="entry name" value="AMINOPEPTIDASE"/>
    <property type="match status" value="1"/>
</dbReference>
<dbReference type="Pfam" id="PF17900">
    <property type="entry name" value="Peptidase_M1_N"/>
    <property type="match status" value="1"/>
</dbReference>
<evidence type="ECO:0000313" key="4">
    <source>
        <dbReference type="EMBL" id="KAG5497679.1"/>
    </source>
</evidence>
<evidence type="ECO:0000259" key="2">
    <source>
        <dbReference type="Pfam" id="PF01433"/>
    </source>
</evidence>
<evidence type="ECO:0000259" key="3">
    <source>
        <dbReference type="Pfam" id="PF17900"/>
    </source>
</evidence>
<dbReference type="OrthoDB" id="263805at2759"/>
<name>A0A836HU95_9TRYP</name>
<proteinExistence type="predicted"/>
<dbReference type="GO" id="GO:0008270">
    <property type="term" value="F:zinc ion binding"/>
    <property type="evidence" value="ECO:0007669"/>
    <property type="project" value="InterPro"/>
</dbReference>
<evidence type="ECO:0008006" key="6">
    <source>
        <dbReference type="Google" id="ProtNLM"/>
    </source>
</evidence>
<dbReference type="GO" id="GO:0005737">
    <property type="term" value="C:cytoplasm"/>
    <property type="evidence" value="ECO:0007669"/>
    <property type="project" value="TreeGrafter"/>
</dbReference>
<dbReference type="GO" id="GO:0005615">
    <property type="term" value="C:extracellular space"/>
    <property type="evidence" value="ECO:0007669"/>
    <property type="project" value="TreeGrafter"/>
</dbReference>
<comment type="caution">
    <text evidence="4">The sequence shown here is derived from an EMBL/GenBank/DDBJ whole genome shotgun (WGS) entry which is preliminary data.</text>
</comment>
<dbReference type="GO" id="GO:0016020">
    <property type="term" value="C:membrane"/>
    <property type="evidence" value="ECO:0007669"/>
    <property type="project" value="TreeGrafter"/>
</dbReference>
<feature type="domain" description="Peptidase M1 membrane alanine aminopeptidase" evidence="2">
    <location>
        <begin position="383"/>
        <end position="578"/>
    </location>
</feature>
<dbReference type="SUPFAM" id="SSF55486">
    <property type="entry name" value="Metalloproteases ('zincins'), catalytic domain"/>
    <property type="match status" value="1"/>
</dbReference>
<dbReference type="Gene3D" id="2.60.40.1730">
    <property type="entry name" value="tricorn interacting facor f3 domain"/>
    <property type="match status" value="1"/>
</dbReference>
<dbReference type="Proteomes" id="UP000674318">
    <property type="component" value="Unassembled WGS sequence"/>
</dbReference>
<organism evidence="4 5">
    <name type="scientific">Porcisia hertigi</name>
    <dbReference type="NCBI Taxonomy" id="2761500"/>
    <lineage>
        <taxon>Eukaryota</taxon>
        <taxon>Discoba</taxon>
        <taxon>Euglenozoa</taxon>
        <taxon>Kinetoplastea</taxon>
        <taxon>Metakinetoplastina</taxon>
        <taxon>Trypanosomatida</taxon>
        <taxon>Trypanosomatidae</taxon>
        <taxon>Leishmaniinae</taxon>
        <taxon>Porcisia</taxon>
    </lineage>
</organism>
<protein>
    <recommendedName>
        <fullName evidence="6">Aminopeptidase</fullName>
    </recommendedName>
</protein>
<dbReference type="Gene3D" id="1.10.390.10">
    <property type="entry name" value="Neutral Protease Domain 2"/>
    <property type="match status" value="1"/>
</dbReference>
<gene>
    <name evidence="4" type="ORF">JKF63_03945</name>
</gene>
<dbReference type="AlphaFoldDB" id="A0A836HU95"/>